<dbReference type="InterPro" id="IPR052163">
    <property type="entry name" value="DGC-Regulatory_Protein"/>
</dbReference>
<dbReference type="OrthoDB" id="9812260at2"/>
<proteinExistence type="predicted"/>
<dbReference type="InterPro" id="IPR029787">
    <property type="entry name" value="Nucleotide_cyclase"/>
</dbReference>
<dbReference type="Proteomes" id="UP000306602">
    <property type="component" value="Unassembled WGS sequence"/>
</dbReference>
<dbReference type="InterPro" id="IPR043128">
    <property type="entry name" value="Rev_trsase/Diguanyl_cyclase"/>
</dbReference>
<dbReference type="PANTHER" id="PTHR46663">
    <property type="entry name" value="DIGUANYLATE CYCLASE DGCT-RELATED"/>
    <property type="match status" value="1"/>
</dbReference>
<dbReference type="NCBIfam" id="TIGR00254">
    <property type="entry name" value="GGDEF"/>
    <property type="match status" value="1"/>
</dbReference>
<evidence type="ECO:0000313" key="3">
    <source>
        <dbReference type="EMBL" id="THH35720.1"/>
    </source>
</evidence>
<dbReference type="PROSITE" id="PS50887">
    <property type="entry name" value="GGDEF"/>
    <property type="match status" value="1"/>
</dbReference>
<keyword evidence="4" id="KW-1185">Reference proteome</keyword>
<dbReference type="EMBL" id="SRKY01000003">
    <property type="protein sequence ID" value="THH35720.1"/>
    <property type="molecule type" value="Genomic_DNA"/>
</dbReference>
<dbReference type="SMART" id="SM00267">
    <property type="entry name" value="GGDEF"/>
    <property type="match status" value="1"/>
</dbReference>
<dbReference type="InterPro" id="IPR000160">
    <property type="entry name" value="GGDEF_dom"/>
</dbReference>
<evidence type="ECO:0000313" key="4">
    <source>
        <dbReference type="Proteomes" id="UP000306602"/>
    </source>
</evidence>
<comment type="caution">
    <text evidence="3">The sequence shown here is derived from an EMBL/GenBank/DDBJ whole genome shotgun (WGS) entry which is preliminary data.</text>
</comment>
<evidence type="ECO:0000256" key="1">
    <source>
        <dbReference type="SAM" id="MobiDB-lite"/>
    </source>
</evidence>
<organism evidence="3 4">
    <name type="scientific">Aliishimia ponticola</name>
    <dbReference type="NCBI Taxonomy" id="2499833"/>
    <lineage>
        <taxon>Bacteria</taxon>
        <taxon>Pseudomonadati</taxon>
        <taxon>Pseudomonadota</taxon>
        <taxon>Alphaproteobacteria</taxon>
        <taxon>Rhodobacterales</taxon>
        <taxon>Paracoccaceae</taxon>
        <taxon>Aliishimia</taxon>
    </lineage>
</organism>
<dbReference type="AlphaFoldDB" id="A0A4S4NHZ3"/>
<feature type="region of interest" description="Disordered" evidence="1">
    <location>
        <begin position="320"/>
        <end position="353"/>
    </location>
</feature>
<evidence type="ECO:0000259" key="2">
    <source>
        <dbReference type="PROSITE" id="PS50887"/>
    </source>
</evidence>
<protein>
    <submittedName>
        <fullName evidence="3">GGDEF domain-containing protein</fullName>
    </submittedName>
</protein>
<gene>
    <name evidence="3" type="ORF">E4Z66_11570</name>
</gene>
<dbReference type="RefSeq" id="WP_136463190.1">
    <property type="nucleotide sequence ID" value="NZ_SRKY01000003.1"/>
</dbReference>
<reference evidence="3 4" key="1">
    <citation type="submission" date="2019-04" db="EMBL/GenBank/DDBJ databases">
        <title>Shimia ponticola sp. nov., isolated from seawater.</title>
        <authorList>
            <person name="Kim Y.-O."/>
            <person name="Yoon J.-H."/>
        </authorList>
    </citation>
    <scope>NUCLEOTIDE SEQUENCE [LARGE SCALE GENOMIC DNA]</scope>
    <source>
        <strain evidence="3 4">MYP11</strain>
    </source>
</reference>
<feature type="domain" description="GGDEF" evidence="2">
    <location>
        <begin position="190"/>
        <end position="324"/>
    </location>
</feature>
<dbReference type="CDD" id="cd01949">
    <property type="entry name" value="GGDEF"/>
    <property type="match status" value="1"/>
</dbReference>
<dbReference type="PANTHER" id="PTHR46663:SF2">
    <property type="entry name" value="GGDEF DOMAIN-CONTAINING PROTEIN"/>
    <property type="match status" value="1"/>
</dbReference>
<name>A0A4S4NHZ3_9RHOB</name>
<dbReference type="SUPFAM" id="SSF55073">
    <property type="entry name" value="Nucleotide cyclase"/>
    <property type="match status" value="1"/>
</dbReference>
<dbReference type="Gene3D" id="3.30.70.270">
    <property type="match status" value="1"/>
</dbReference>
<dbReference type="Pfam" id="PF00990">
    <property type="entry name" value="GGDEF"/>
    <property type="match status" value="1"/>
</dbReference>
<accession>A0A4S4NHZ3</accession>
<sequence>MSLHSLPTAQALDILAPMHLRVSRTGHILHAGPTTRKLRPHATWEGERLLEVFYLTRPREVQTIGELEAIFGRRLHLSLRDGPRTALSGVAVPLEDGTFILNLSFGLSLLQAVDDFALTQTDFAATDHAIEMLYLIEAKTVAMDASRKLNTKLEQARAAAEAQAFTDMLTGLENRRALDLALERMIERGTAFALMHVDLDFFKQVNDTLGHAAGDFVLVETAKAFRACTRASDIVARVGGDEFVVVLPGLLSPKELGCIGTRIIRQLEQPHDYQGQISRISGSIGTVIWDGAAATSSELVMYQADVALYASKRAGRGRQTFYDPELDANIPPVPARPRRTGAKPAADPARTGQ</sequence>